<comment type="caution">
    <text evidence="1">The sequence shown here is derived from an EMBL/GenBank/DDBJ whole genome shotgun (WGS) entry which is preliminary data.</text>
</comment>
<reference evidence="1" key="1">
    <citation type="journal article" date="2014" name="Front. Microbiol.">
        <title>High frequency of phylogenetically diverse reductive dehalogenase-homologous genes in deep subseafloor sedimentary metagenomes.</title>
        <authorList>
            <person name="Kawai M."/>
            <person name="Futagami T."/>
            <person name="Toyoda A."/>
            <person name="Takaki Y."/>
            <person name="Nishi S."/>
            <person name="Hori S."/>
            <person name="Arai W."/>
            <person name="Tsubouchi T."/>
            <person name="Morono Y."/>
            <person name="Uchiyama I."/>
            <person name="Ito T."/>
            <person name="Fujiyama A."/>
            <person name="Inagaki F."/>
            <person name="Takami H."/>
        </authorList>
    </citation>
    <scope>NUCLEOTIDE SEQUENCE</scope>
    <source>
        <strain evidence="1">Expedition CK06-06</strain>
    </source>
</reference>
<name>X1M900_9ZZZZ</name>
<evidence type="ECO:0000313" key="1">
    <source>
        <dbReference type="EMBL" id="GAI02834.1"/>
    </source>
</evidence>
<organism evidence="1">
    <name type="scientific">marine sediment metagenome</name>
    <dbReference type="NCBI Taxonomy" id="412755"/>
    <lineage>
        <taxon>unclassified sequences</taxon>
        <taxon>metagenomes</taxon>
        <taxon>ecological metagenomes</taxon>
    </lineage>
</organism>
<accession>X1M900</accession>
<gene>
    <name evidence="1" type="ORF">S06H3_18912</name>
</gene>
<sequence>MFALINGFVFELPSKENDMGFGGHNQLECPLGTVIGTSTLTSYLAILYLLKGEFRP</sequence>
<proteinExistence type="predicted"/>
<dbReference type="AlphaFoldDB" id="X1M900"/>
<dbReference type="EMBL" id="BARV01009621">
    <property type="protein sequence ID" value="GAI02834.1"/>
    <property type="molecule type" value="Genomic_DNA"/>
</dbReference>
<feature type="non-terminal residue" evidence="1">
    <location>
        <position position="56"/>
    </location>
</feature>
<protein>
    <submittedName>
        <fullName evidence="1">Uncharacterized protein</fullName>
    </submittedName>
</protein>